<reference evidence="2" key="1">
    <citation type="journal article" name="BMC Genomics">
        <title>Long-read sequencing and de novo genome assembly of marine medaka (Oryzias melastigma).</title>
        <authorList>
            <person name="Liang P."/>
            <person name="Saqib H.S.A."/>
            <person name="Ni X."/>
            <person name="Shen Y."/>
        </authorList>
    </citation>
    <scope>NUCLEOTIDE SEQUENCE</scope>
    <source>
        <strain evidence="2">Bigg-433</strain>
    </source>
</reference>
<name>A0A834FLC6_ORYME</name>
<proteinExistence type="predicted"/>
<evidence type="ECO:0000313" key="2">
    <source>
        <dbReference type="EMBL" id="KAF6735992.1"/>
    </source>
</evidence>
<feature type="region of interest" description="Disordered" evidence="1">
    <location>
        <begin position="26"/>
        <end position="55"/>
    </location>
</feature>
<feature type="region of interest" description="Disordered" evidence="1">
    <location>
        <begin position="67"/>
        <end position="100"/>
    </location>
</feature>
<sequence length="212" mass="21916">MDQPQWEQRGGLSSMVSTGIGIRVAGQKVTGLGDSEEQNPNPGPGTQLLARDGPHEAASVLTAPAVVTSHVTQPQLHLPRRSPASTRSGSAPEALPPSSSCGSEMFGAVPNGLFSGVCVCARGGGGYFVVGGELGAKGPVQRGCLPPREQAAPIRSTHTEPRGSTAVRSGDGAASMARGVAKPRRRLQSVSGVRSVRPPRSWGPQVRMQRNT</sequence>
<dbReference type="AlphaFoldDB" id="A0A834FLC6"/>
<evidence type="ECO:0000313" key="3">
    <source>
        <dbReference type="Proteomes" id="UP000646548"/>
    </source>
</evidence>
<protein>
    <submittedName>
        <fullName evidence="2">Uncharacterized protein</fullName>
    </submittedName>
</protein>
<gene>
    <name evidence="2" type="ORF">FQA47_020270</name>
</gene>
<accession>A0A834FLC6</accession>
<dbReference type="Proteomes" id="UP000646548">
    <property type="component" value="Unassembled WGS sequence"/>
</dbReference>
<dbReference type="EMBL" id="WKFB01000098">
    <property type="protein sequence ID" value="KAF6735992.1"/>
    <property type="molecule type" value="Genomic_DNA"/>
</dbReference>
<organism evidence="2 3">
    <name type="scientific">Oryzias melastigma</name>
    <name type="common">Marine medaka</name>
    <dbReference type="NCBI Taxonomy" id="30732"/>
    <lineage>
        <taxon>Eukaryota</taxon>
        <taxon>Metazoa</taxon>
        <taxon>Chordata</taxon>
        <taxon>Craniata</taxon>
        <taxon>Vertebrata</taxon>
        <taxon>Euteleostomi</taxon>
        <taxon>Actinopterygii</taxon>
        <taxon>Neopterygii</taxon>
        <taxon>Teleostei</taxon>
        <taxon>Neoteleostei</taxon>
        <taxon>Acanthomorphata</taxon>
        <taxon>Ovalentaria</taxon>
        <taxon>Atherinomorphae</taxon>
        <taxon>Beloniformes</taxon>
        <taxon>Adrianichthyidae</taxon>
        <taxon>Oryziinae</taxon>
        <taxon>Oryzias</taxon>
    </lineage>
</organism>
<evidence type="ECO:0000256" key="1">
    <source>
        <dbReference type="SAM" id="MobiDB-lite"/>
    </source>
</evidence>
<comment type="caution">
    <text evidence="2">The sequence shown here is derived from an EMBL/GenBank/DDBJ whole genome shotgun (WGS) entry which is preliminary data.</text>
</comment>
<feature type="region of interest" description="Disordered" evidence="1">
    <location>
        <begin position="141"/>
        <end position="212"/>
    </location>
</feature>